<sequence>MSRRGIGRLFNDDMTSPAVPISGSARTNKRSMNRLNGHGGSVYAPFILTPALEPLSDVNFFSPVVRRGLPPIRLAPCETCLWDRCVWSTSRTLEKKRTSALNIISRMFQKLRRITCYLIKKQIIGERVAGLIAVNALAVERSPVPDARRWADAARATCHRGGVTSPRRTLTRSDVSA</sequence>
<keyword evidence="2" id="KW-1185">Reference proteome</keyword>
<evidence type="ECO:0000313" key="1">
    <source>
        <dbReference type="EMBL" id="GBP65146.1"/>
    </source>
</evidence>
<protein>
    <submittedName>
        <fullName evidence="1">Uncharacterized protein</fullName>
    </submittedName>
</protein>
<reference evidence="1 2" key="1">
    <citation type="journal article" date="2019" name="Commun. Biol.">
        <title>The bagworm genome reveals a unique fibroin gene that provides high tensile strength.</title>
        <authorList>
            <person name="Kono N."/>
            <person name="Nakamura H."/>
            <person name="Ohtoshi R."/>
            <person name="Tomita M."/>
            <person name="Numata K."/>
            <person name="Arakawa K."/>
        </authorList>
    </citation>
    <scope>NUCLEOTIDE SEQUENCE [LARGE SCALE GENOMIC DNA]</scope>
</reference>
<dbReference type="AlphaFoldDB" id="A0A4C1XMJ1"/>
<comment type="caution">
    <text evidence="1">The sequence shown here is derived from an EMBL/GenBank/DDBJ whole genome shotgun (WGS) entry which is preliminary data.</text>
</comment>
<accession>A0A4C1XMJ1</accession>
<evidence type="ECO:0000313" key="2">
    <source>
        <dbReference type="Proteomes" id="UP000299102"/>
    </source>
</evidence>
<gene>
    <name evidence="1" type="ORF">EVAR_29810_1</name>
</gene>
<dbReference type="Proteomes" id="UP000299102">
    <property type="component" value="Unassembled WGS sequence"/>
</dbReference>
<proteinExistence type="predicted"/>
<name>A0A4C1XMJ1_EUMVA</name>
<organism evidence="1 2">
    <name type="scientific">Eumeta variegata</name>
    <name type="common">Bagworm moth</name>
    <name type="synonym">Eumeta japonica</name>
    <dbReference type="NCBI Taxonomy" id="151549"/>
    <lineage>
        <taxon>Eukaryota</taxon>
        <taxon>Metazoa</taxon>
        <taxon>Ecdysozoa</taxon>
        <taxon>Arthropoda</taxon>
        <taxon>Hexapoda</taxon>
        <taxon>Insecta</taxon>
        <taxon>Pterygota</taxon>
        <taxon>Neoptera</taxon>
        <taxon>Endopterygota</taxon>
        <taxon>Lepidoptera</taxon>
        <taxon>Glossata</taxon>
        <taxon>Ditrysia</taxon>
        <taxon>Tineoidea</taxon>
        <taxon>Psychidae</taxon>
        <taxon>Oiketicinae</taxon>
        <taxon>Eumeta</taxon>
    </lineage>
</organism>
<dbReference type="EMBL" id="BGZK01000920">
    <property type="protein sequence ID" value="GBP65146.1"/>
    <property type="molecule type" value="Genomic_DNA"/>
</dbReference>